<feature type="region of interest" description="Disordered" evidence="1">
    <location>
        <begin position="1"/>
        <end position="53"/>
    </location>
</feature>
<name>A0A0C2FSN3_9BILA</name>
<dbReference type="EMBL" id="KN764722">
    <property type="protein sequence ID" value="KIH47896.1"/>
    <property type="molecule type" value="Genomic_DNA"/>
</dbReference>
<gene>
    <name evidence="2" type="ORF">ANCDUO_22039</name>
</gene>
<accession>A0A0C2FSN3</accession>
<evidence type="ECO:0000313" key="3">
    <source>
        <dbReference type="Proteomes" id="UP000054047"/>
    </source>
</evidence>
<reference evidence="2 3" key="1">
    <citation type="submission" date="2013-12" db="EMBL/GenBank/DDBJ databases">
        <title>Draft genome of the parsitic nematode Ancylostoma duodenale.</title>
        <authorList>
            <person name="Mitreva M."/>
        </authorList>
    </citation>
    <scope>NUCLEOTIDE SEQUENCE [LARGE SCALE GENOMIC DNA]</scope>
    <source>
        <strain evidence="2 3">Zhejiang</strain>
    </source>
</reference>
<evidence type="ECO:0000256" key="1">
    <source>
        <dbReference type="SAM" id="MobiDB-lite"/>
    </source>
</evidence>
<evidence type="ECO:0000313" key="2">
    <source>
        <dbReference type="EMBL" id="KIH47896.1"/>
    </source>
</evidence>
<sequence length="94" mass="10528">MNCRDPSTSFTHSKSRPRKIQNLRQAQDNSNPTTTSSQAGMTLSRGLGKKHHTPTFAHYPLLARNFPTLKTPLEDQGNQVLTLTSTHPRYVSSH</sequence>
<dbReference type="AlphaFoldDB" id="A0A0C2FSN3"/>
<protein>
    <submittedName>
        <fullName evidence="2">Uncharacterized protein</fullName>
    </submittedName>
</protein>
<proteinExistence type="predicted"/>
<organism evidence="2 3">
    <name type="scientific">Ancylostoma duodenale</name>
    <dbReference type="NCBI Taxonomy" id="51022"/>
    <lineage>
        <taxon>Eukaryota</taxon>
        <taxon>Metazoa</taxon>
        <taxon>Ecdysozoa</taxon>
        <taxon>Nematoda</taxon>
        <taxon>Chromadorea</taxon>
        <taxon>Rhabditida</taxon>
        <taxon>Rhabditina</taxon>
        <taxon>Rhabditomorpha</taxon>
        <taxon>Strongyloidea</taxon>
        <taxon>Ancylostomatidae</taxon>
        <taxon>Ancylostomatinae</taxon>
        <taxon>Ancylostoma</taxon>
    </lineage>
</organism>
<feature type="region of interest" description="Disordered" evidence="1">
    <location>
        <begin position="70"/>
        <end position="94"/>
    </location>
</feature>
<feature type="compositionally biased region" description="Polar residues" evidence="1">
    <location>
        <begin position="22"/>
        <end position="41"/>
    </location>
</feature>
<feature type="compositionally biased region" description="Polar residues" evidence="1">
    <location>
        <begin position="1"/>
        <end position="12"/>
    </location>
</feature>
<keyword evidence="3" id="KW-1185">Reference proteome</keyword>
<dbReference type="Proteomes" id="UP000054047">
    <property type="component" value="Unassembled WGS sequence"/>
</dbReference>
<feature type="compositionally biased region" description="Polar residues" evidence="1">
    <location>
        <begin position="76"/>
        <end position="94"/>
    </location>
</feature>